<evidence type="ECO:0000313" key="2">
    <source>
        <dbReference type="Proteomes" id="UP001548189"/>
    </source>
</evidence>
<dbReference type="EMBL" id="JBEVCJ010000002">
    <property type="protein sequence ID" value="MET1253993.1"/>
    <property type="molecule type" value="Genomic_DNA"/>
</dbReference>
<dbReference type="PROSITE" id="PS51257">
    <property type="entry name" value="PROKAR_LIPOPROTEIN"/>
    <property type="match status" value="1"/>
</dbReference>
<dbReference type="Proteomes" id="UP001548189">
    <property type="component" value="Unassembled WGS sequence"/>
</dbReference>
<keyword evidence="2" id="KW-1185">Reference proteome</keyword>
<gene>
    <name evidence="1" type="ORF">ABVT43_02525</name>
</gene>
<protein>
    <submittedName>
        <fullName evidence="1">Uncharacterized protein</fullName>
    </submittedName>
</protein>
<organism evidence="1 2">
    <name type="scientific">Aliikangiella maris</name>
    <dbReference type="NCBI Taxonomy" id="3162458"/>
    <lineage>
        <taxon>Bacteria</taxon>
        <taxon>Pseudomonadati</taxon>
        <taxon>Pseudomonadota</taxon>
        <taxon>Gammaproteobacteria</taxon>
        <taxon>Oceanospirillales</taxon>
        <taxon>Pleioneaceae</taxon>
        <taxon>Aliikangiella</taxon>
    </lineage>
</organism>
<evidence type="ECO:0000313" key="1">
    <source>
        <dbReference type="EMBL" id="MET1253993.1"/>
    </source>
</evidence>
<reference evidence="1 2" key="1">
    <citation type="submission" date="2024-06" db="EMBL/GenBank/DDBJ databases">
        <authorList>
            <person name="Li F."/>
        </authorList>
    </citation>
    <scope>NUCLEOTIDE SEQUENCE [LARGE SCALE GENOMIC DNA]</scope>
    <source>
        <strain evidence="1 2">GXAS 311</strain>
    </source>
</reference>
<proteinExistence type="predicted"/>
<sequence>MMISRTARFPLLFFYVLFLISGCAIQLAPNYDKSLYDGITQSNNDILTLVAQVADGTSSSDFKQRESTYNSLIGRIDALALQSNARPVPDSKVIDKVNNYLTSRGIATVTSSEIPSATALKEISKNLTKMKQTDQTRGLGKSVVAIFKNAFIISMDQALTYEAFLER</sequence>
<accession>A0ABV2BPX9</accession>
<comment type="caution">
    <text evidence="1">The sequence shown here is derived from an EMBL/GenBank/DDBJ whole genome shotgun (WGS) entry which is preliminary data.</text>
</comment>
<name>A0ABV2BPX9_9GAMM</name>